<feature type="compositionally biased region" description="Polar residues" evidence="4">
    <location>
        <begin position="453"/>
        <end position="471"/>
    </location>
</feature>
<dbReference type="PANTHER" id="PTHR13020:SF9">
    <property type="entry name" value="TRINUCLEOTIDE REPEAT-CONTAINING GENE 6C PROTEIN"/>
    <property type="match status" value="1"/>
</dbReference>
<dbReference type="PANTHER" id="PTHR13020">
    <property type="entry name" value="TRINUCLEOTIDE REPEAT-CONTAINING GENE 6"/>
    <property type="match status" value="1"/>
</dbReference>
<dbReference type="GO" id="GO:0035195">
    <property type="term" value="P:miRNA-mediated post-transcriptional gene silencing"/>
    <property type="evidence" value="ECO:0007669"/>
    <property type="project" value="TreeGrafter"/>
</dbReference>
<feature type="compositionally biased region" description="Low complexity" evidence="4">
    <location>
        <begin position="554"/>
        <end position="578"/>
    </location>
</feature>
<dbReference type="Gene3D" id="1.10.8.10">
    <property type="entry name" value="DNA helicase RuvA subunit, C-terminal domain"/>
    <property type="match status" value="1"/>
</dbReference>
<keyword evidence="2" id="KW-0694">RNA-binding</keyword>
<feature type="compositionally biased region" description="Low complexity" evidence="4">
    <location>
        <begin position="79"/>
        <end position="94"/>
    </location>
</feature>
<feature type="compositionally biased region" description="Low complexity" evidence="4">
    <location>
        <begin position="279"/>
        <end position="288"/>
    </location>
</feature>
<dbReference type="GO" id="GO:0006417">
    <property type="term" value="P:regulation of translation"/>
    <property type="evidence" value="ECO:0007669"/>
    <property type="project" value="UniProtKB-KW"/>
</dbReference>
<gene>
    <name evidence="6" type="ORF">EOD39_14981</name>
</gene>
<feature type="compositionally biased region" description="Polar residues" evidence="4">
    <location>
        <begin position="326"/>
        <end position="354"/>
    </location>
</feature>
<feature type="compositionally biased region" description="Gly residues" evidence="4">
    <location>
        <begin position="659"/>
        <end position="675"/>
    </location>
</feature>
<dbReference type="AlphaFoldDB" id="A0A662YMI0"/>
<dbReference type="InterPro" id="IPR009060">
    <property type="entry name" value="UBA-like_sf"/>
</dbReference>
<feature type="compositionally biased region" description="Polar residues" evidence="4">
    <location>
        <begin position="1011"/>
        <end position="1026"/>
    </location>
</feature>
<feature type="region of interest" description="Disordered" evidence="4">
    <location>
        <begin position="171"/>
        <end position="232"/>
    </location>
</feature>
<dbReference type="Proteomes" id="UP000289886">
    <property type="component" value="Unassembled WGS sequence"/>
</dbReference>
<dbReference type="SUPFAM" id="SSF46934">
    <property type="entry name" value="UBA-like"/>
    <property type="match status" value="1"/>
</dbReference>
<feature type="compositionally biased region" description="Low complexity" evidence="4">
    <location>
        <begin position="849"/>
        <end position="892"/>
    </location>
</feature>
<dbReference type="GO" id="GO:0003723">
    <property type="term" value="F:RNA binding"/>
    <property type="evidence" value="ECO:0007669"/>
    <property type="project" value="UniProtKB-KW"/>
</dbReference>
<feature type="compositionally biased region" description="Basic and acidic residues" evidence="4">
    <location>
        <begin position="636"/>
        <end position="648"/>
    </location>
</feature>
<dbReference type="PROSITE" id="PS50030">
    <property type="entry name" value="UBA"/>
    <property type="match status" value="1"/>
</dbReference>
<feature type="region of interest" description="Disordered" evidence="4">
    <location>
        <begin position="1104"/>
        <end position="1186"/>
    </location>
</feature>
<evidence type="ECO:0000256" key="1">
    <source>
        <dbReference type="ARBA" id="ARBA00022845"/>
    </source>
</evidence>
<dbReference type="GO" id="GO:0005654">
    <property type="term" value="C:nucleoplasm"/>
    <property type="evidence" value="ECO:0007669"/>
    <property type="project" value="TreeGrafter"/>
</dbReference>
<sequence>PSSPHPANPSVTPPIPTVSSSGNGKRAPPSAQQQQQQQPPPAAPRFPPREVPPRFRQQEHKQLLKRGQPLPAGTLATTGQPGASSPPQTPASPSKQHTELPHQSGLGTQYENLHWGHQPSNRIWDQVIIDQSDTEAWPSISYSESHAAPECTTDIDCTTEISSSNMSIATGAGQQSHFSAHHPSSKNSSNHSENMVSNQGGASRGWGAGPTHCPSAISSEGKTDSMPMGGRGQPCWGSSNFNLNLNPNANPAAWPVLGHEGAGMGGGGPGGNNPPPPLNLCSPASAPSVQERGGSMGSTNGNPVGGSGNSAWGSILPPDPTESRHSPSTNVSFSVEPQNLNTDGPNNTKQQSLSPIHGLPSWGSVPVDMGPLVQPQVNGEGGSVWGNGDAKPTGSKDSAWDSGPPSGPGILTPWGQGGSNAGAWGRSACSGGGDWGKHSSEAKGWETSDSPRQEQSVSWSNTPASEGSNDSLEGRSRRMERPHGELDAPPSLPRQDLDPRVLSNTGWGQTPVRQHTAWELEELARSDRKNDTGADSWSTGSSSSSSSGPPPAPATVSANPAAAHMSNSGGKGKGSSSNTSAAPGWGNPALVIATPASSQPSSSWGEALSKKAPSAPGGCAGSSNSTGPKGGMSWDQEEKSPSWDDPPAKPKPQSWGEGPKPGHGWGTGTSGGGDWGEPREEKKNDSSPGNAAASNNHGNAAASNNHGNAAASNNHGNAAASNNHGNAAASNNHGNAAASNNHGNAAASNNHGNAAASNNHGNAAASNNHGNAAASNNHGNAAASNNHGNAAASNNHGNAAASNNHGNAAASNNHGNAAASNNHGNAAASNNHGKHAASNSIHHHHHSSHAQNHSHAQSHSQSHSQTQSHNHTPGHSQSHTQNHSHTPSNTHNSPHEQTTPHQPSAPQNRSVLAGPGWGDLPSARPKPEPSWGEPVSPATAVDNGTSAWGKPPGSCGGWGDNPSDPSGPYGRVNPPSGPAPCKPASKSMQDGWGGSPDELGGWDREEGDVWNSATSQESNSPCSSWGNLPKKGPQKVIKVPSKQDEAWILSRLIKQLTDMGFPREPAEEALKSNSMNLDQAMSALLEKKSELDRRGMGMCDYNGLLSKPLGCRPPAISKESSSDRSPFLDKDGETCPALGRNPSPRGGSPSPRQQRWITGPRPGGSPLAAVGGGGTTPPIRRGPTAG</sequence>
<feature type="compositionally biased region" description="Polar residues" evidence="4">
    <location>
        <begin position="502"/>
        <end position="513"/>
    </location>
</feature>
<feature type="compositionally biased region" description="Low complexity" evidence="4">
    <location>
        <begin position="185"/>
        <end position="194"/>
    </location>
</feature>
<dbReference type="InterPro" id="IPR019486">
    <property type="entry name" value="Argonaute_hook_dom"/>
</dbReference>
<keyword evidence="1" id="KW-0810">Translation regulation</keyword>
<feature type="compositionally biased region" description="Low complexity" evidence="4">
    <location>
        <begin position="533"/>
        <end position="547"/>
    </location>
</feature>
<feature type="compositionally biased region" description="Basic and acidic residues" evidence="4">
    <location>
        <begin position="1120"/>
        <end position="1133"/>
    </location>
</feature>
<feature type="compositionally biased region" description="Low complexity" evidence="4">
    <location>
        <begin position="689"/>
        <end position="840"/>
    </location>
</feature>
<evidence type="ECO:0000256" key="3">
    <source>
        <dbReference type="ARBA" id="ARBA00023158"/>
    </source>
</evidence>
<evidence type="ECO:0000313" key="7">
    <source>
        <dbReference type="Proteomes" id="UP000289886"/>
    </source>
</evidence>
<feature type="compositionally biased region" description="Basic and acidic residues" evidence="4">
    <location>
        <begin position="472"/>
        <end position="486"/>
    </location>
</feature>
<accession>A0A662YMI0</accession>
<organism evidence="6 7">
    <name type="scientific">Acipenser ruthenus</name>
    <name type="common">Sterlet sturgeon</name>
    <dbReference type="NCBI Taxonomy" id="7906"/>
    <lineage>
        <taxon>Eukaryota</taxon>
        <taxon>Metazoa</taxon>
        <taxon>Chordata</taxon>
        <taxon>Craniata</taxon>
        <taxon>Vertebrata</taxon>
        <taxon>Euteleostomi</taxon>
        <taxon>Actinopterygii</taxon>
        <taxon>Chondrostei</taxon>
        <taxon>Acipenseriformes</taxon>
        <taxon>Acipenseridae</taxon>
        <taxon>Acipenser</taxon>
    </lineage>
</organism>
<dbReference type="GO" id="GO:0000932">
    <property type="term" value="C:P-body"/>
    <property type="evidence" value="ECO:0007669"/>
    <property type="project" value="TreeGrafter"/>
</dbReference>
<feature type="compositionally biased region" description="Polar residues" evidence="4">
    <location>
        <begin position="896"/>
        <end position="910"/>
    </location>
</feature>
<feature type="compositionally biased region" description="Polar residues" evidence="4">
    <location>
        <begin position="595"/>
        <end position="604"/>
    </location>
</feature>
<name>A0A662YMI0_ACIRT</name>
<dbReference type="InterPro" id="IPR015940">
    <property type="entry name" value="UBA"/>
</dbReference>
<evidence type="ECO:0000259" key="5">
    <source>
        <dbReference type="PROSITE" id="PS50030"/>
    </source>
</evidence>
<dbReference type="SMART" id="SM00165">
    <property type="entry name" value="UBA"/>
    <property type="match status" value="1"/>
</dbReference>
<evidence type="ECO:0000313" key="6">
    <source>
        <dbReference type="EMBL" id="RXM96991.1"/>
    </source>
</evidence>
<feature type="domain" description="UBA" evidence="5">
    <location>
        <begin position="1042"/>
        <end position="1087"/>
    </location>
</feature>
<feature type="compositionally biased region" description="Basic and acidic residues" evidence="4">
    <location>
        <begin position="516"/>
        <end position="532"/>
    </location>
</feature>
<feature type="compositionally biased region" description="Gly residues" evidence="4">
    <location>
        <begin position="260"/>
        <end position="271"/>
    </location>
</feature>
<feature type="non-terminal residue" evidence="6">
    <location>
        <position position="1"/>
    </location>
</feature>
<feature type="compositionally biased region" description="Basic and acidic residues" evidence="4">
    <location>
        <begin position="47"/>
        <end position="62"/>
    </location>
</feature>
<dbReference type="InterPro" id="IPR041917">
    <property type="entry name" value="TNR6C_UBA"/>
</dbReference>
<feature type="compositionally biased region" description="Low complexity" evidence="4">
    <location>
        <begin position="1176"/>
        <end position="1186"/>
    </location>
</feature>
<dbReference type="GO" id="GO:0060213">
    <property type="term" value="P:positive regulation of nuclear-transcribed mRNA poly(A) tail shortening"/>
    <property type="evidence" value="ECO:0007669"/>
    <property type="project" value="TreeGrafter"/>
</dbReference>
<dbReference type="CDD" id="cd14283">
    <property type="entry name" value="UBA_TNR6C"/>
    <property type="match status" value="1"/>
</dbReference>
<evidence type="ECO:0000256" key="4">
    <source>
        <dbReference type="SAM" id="MobiDB-lite"/>
    </source>
</evidence>
<keyword evidence="3" id="KW-0943">RNA-mediated gene silencing</keyword>
<dbReference type="EMBL" id="SCEB01001311">
    <property type="protein sequence ID" value="RXM96991.1"/>
    <property type="molecule type" value="Genomic_DNA"/>
</dbReference>
<evidence type="ECO:0000256" key="2">
    <source>
        <dbReference type="ARBA" id="ARBA00022884"/>
    </source>
</evidence>
<proteinExistence type="predicted"/>
<dbReference type="InterPro" id="IPR052068">
    <property type="entry name" value="GW182_domain"/>
</dbReference>
<dbReference type="FunFam" id="1.10.8.10:FF:000027">
    <property type="entry name" value="Trinucleotide repeat-containing gene 6C protein"/>
    <property type="match status" value="1"/>
</dbReference>
<protein>
    <submittedName>
        <fullName evidence="6">Trinucleotide repeat-containing gene 6C protein</fullName>
    </submittedName>
</protein>
<feature type="region of interest" description="Disordered" evidence="4">
    <location>
        <begin position="1"/>
        <end position="114"/>
    </location>
</feature>
<comment type="caution">
    <text evidence="6">The sequence shown here is derived from an EMBL/GenBank/DDBJ whole genome shotgun (WGS) entry which is preliminary data.</text>
</comment>
<reference evidence="6 7" key="1">
    <citation type="submission" date="2019-01" db="EMBL/GenBank/DDBJ databases">
        <title>Draft Genome and Complete Hox-Cluster Characterization of the Sterlet Sturgeon (Acipenser ruthenus).</title>
        <authorList>
            <person name="Wei Q."/>
        </authorList>
    </citation>
    <scope>NUCLEOTIDE SEQUENCE [LARGE SCALE GENOMIC DNA]</scope>
    <source>
        <strain evidence="6">WHYD16114868_AA</strain>
        <tissue evidence="6">Blood</tissue>
    </source>
</reference>
<feature type="compositionally biased region" description="Low complexity" evidence="4">
    <location>
        <begin position="1139"/>
        <end position="1152"/>
    </location>
</feature>
<keyword evidence="7" id="KW-1185">Reference proteome</keyword>
<feature type="compositionally biased region" description="Pro residues" evidence="4">
    <location>
        <begin position="1"/>
        <end position="16"/>
    </location>
</feature>
<feature type="compositionally biased region" description="Basic and acidic residues" evidence="4">
    <location>
        <begin position="435"/>
        <end position="452"/>
    </location>
</feature>
<feature type="compositionally biased region" description="Basic and acidic residues" evidence="4">
    <location>
        <begin position="676"/>
        <end position="685"/>
    </location>
</feature>
<feature type="region of interest" description="Disordered" evidence="4">
    <location>
        <begin position="260"/>
        <end position="1035"/>
    </location>
</feature>
<dbReference type="Pfam" id="PF10427">
    <property type="entry name" value="Ago_hook"/>
    <property type="match status" value="1"/>
</dbReference>
<feature type="compositionally biased region" description="Low complexity" evidence="4">
    <location>
        <begin position="17"/>
        <end position="37"/>
    </location>
</feature>